<accession>A0A5B7JVK4</accession>
<evidence type="ECO:0000313" key="2">
    <source>
        <dbReference type="Proteomes" id="UP000324222"/>
    </source>
</evidence>
<dbReference type="AlphaFoldDB" id="A0A5B7JVK4"/>
<dbReference type="Proteomes" id="UP000324222">
    <property type="component" value="Unassembled WGS sequence"/>
</dbReference>
<organism evidence="1 2">
    <name type="scientific">Portunus trituberculatus</name>
    <name type="common">Swimming crab</name>
    <name type="synonym">Neptunus trituberculatus</name>
    <dbReference type="NCBI Taxonomy" id="210409"/>
    <lineage>
        <taxon>Eukaryota</taxon>
        <taxon>Metazoa</taxon>
        <taxon>Ecdysozoa</taxon>
        <taxon>Arthropoda</taxon>
        <taxon>Crustacea</taxon>
        <taxon>Multicrustacea</taxon>
        <taxon>Malacostraca</taxon>
        <taxon>Eumalacostraca</taxon>
        <taxon>Eucarida</taxon>
        <taxon>Decapoda</taxon>
        <taxon>Pleocyemata</taxon>
        <taxon>Brachyura</taxon>
        <taxon>Eubrachyura</taxon>
        <taxon>Portunoidea</taxon>
        <taxon>Portunidae</taxon>
        <taxon>Portuninae</taxon>
        <taxon>Portunus</taxon>
    </lineage>
</organism>
<proteinExistence type="predicted"/>
<protein>
    <submittedName>
        <fullName evidence="1">Uncharacterized protein</fullName>
    </submittedName>
</protein>
<gene>
    <name evidence="1" type="ORF">E2C01_097587</name>
</gene>
<comment type="caution">
    <text evidence="1">The sequence shown here is derived from an EMBL/GenBank/DDBJ whole genome shotgun (WGS) entry which is preliminary data.</text>
</comment>
<sequence>MIWRRRSTAIRRNHDKEYLDSLNETQKSRHEILRLVGNYGVPAWSMKKPRERLTEKGSYVMNYLWAEERKSFTLLLRAII</sequence>
<name>A0A5B7JVK4_PORTR</name>
<dbReference type="EMBL" id="VSRR010129647">
    <property type="protein sequence ID" value="MPD02032.1"/>
    <property type="molecule type" value="Genomic_DNA"/>
</dbReference>
<keyword evidence="2" id="KW-1185">Reference proteome</keyword>
<evidence type="ECO:0000313" key="1">
    <source>
        <dbReference type="EMBL" id="MPD02032.1"/>
    </source>
</evidence>
<reference evidence="1 2" key="1">
    <citation type="submission" date="2019-05" db="EMBL/GenBank/DDBJ databases">
        <title>Another draft genome of Portunus trituberculatus and its Hox gene families provides insights of decapod evolution.</title>
        <authorList>
            <person name="Jeong J.-H."/>
            <person name="Song I."/>
            <person name="Kim S."/>
            <person name="Choi T."/>
            <person name="Kim D."/>
            <person name="Ryu S."/>
            <person name="Kim W."/>
        </authorList>
    </citation>
    <scope>NUCLEOTIDE SEQUENCE [LARGE SCALE GENOMIC DNA]</scope>
    <source>
        <tissue evidence="1">Muscle</tissue>
    </source>
</reference>